<keyword evidence="1" id="KW-0813">Transport</keyword>
<keyword evidence="4" id="KW-0653">Protein transport</keyword>
<protein>
    <recommendedName>
        <fullName evidence="8">SecA family profile domain-containing protein</fullName>
    </recommendedName>
</protein>
<keyword evidence="3" id="KW-0067">ATP-binding</keyword>
<dbReference type="InterPro" id="IPR014018">
    <property type="entry name" value="SecA_motor_DEAD"/>
</dbReference>
<keyword evidence="2" id="KW-0547">Nucleotide-binding</keyword>
<dbReference type="GO" id="GO:0006605">
    <property type="term" value="P:protein targeting"/>
    <property type="evidence" value="ECO:0007669"/>
    <property type="project" value="InterPro"/>
</dbReference>
<reference evidence="9" key="1">
    <citation type="submission" date="2023-07" db="EMBL/GenBank/DDBJ databases">
        <title>Chromosome-level Genome Assembly of Striped Snakehead (Channa striata).</title>
        <authorList>
            <person name="Liu H."/>
        </authorList>
    </citation>
    <scope>NUCLEOTIDE SEQUENCE</scope>
    <source>
        <strain evidence="9">Gz</strain>
        <tissue evidence="9">Muscle</tissue>
    </source>
</reference>
<name>A0AA88P0Q0_CHASR</name>
<evidence type="ECO:0000313" key="10">
    <source>
        <dbReference type="Proteomes" id="UP001187415"/>
    </source>
</evidence>
<accession>A0AA88P0Q0</accession>
<dbReference type="GO" id="GO:0005524">
    <property type="term" value="F:ATP binding"/>
    <property type="evidence" value="ECO:0007669"/>
    <property type="project" value="UniProtKB-KW"/>
</dbReference>
<evidence type="ECO:0000256" key="5">
    <source>
        <dbReference type="ARBA" id="ARBA00022967"/>
    </source>
</evidence>
<dbReference type="InterPro" id="IPR011990">
    <property type="entry name" value="TPR-like_helical_dom_sf"/>
</dbReference>
<dbReference type="Gene3D" id="3.40.50.300">
    <property type="entry name" value="P-loop containing nucleotide triphosphate hydrolases"/>
    <property type="match status" value="2"/>
</dbReference>
<dbReference type="SUPFAM" id="SSF48452">
    <property type="entry name" value="TPR-like"/>
    <property type="match status" value="1"/>
</dbReference>
<dbReference type="Gene3D" id="3.90.1440.10">
    <property type="entry name" value="SecA, preprotein cross-linking domain"/>
    <property type="match status" value="1"/>
</dbReference>
<evidence type="ECO:0000256" key="7">
    <source>
        <dbReference type="ARBA" id="ARBA00023136"/>
    </source>
</evidence>
<gene>
    <name evidence="9" type="ORF">Q5P01_002461</name>
</gene>
<dbReference type="InterPro" id="IPR027417">
    <property type="entry name" value="P-loop_NTPase"/>
</dbReference>
<dbReference type="PANTHER" id="PTHR30612">
    <property type="entry name" value="SECA INNER MEMBRANE COMPONENT OF SEC PROTEIN SECRETION SYSTEM"/>
    <property type="match status" value="1"/>
</dbReference>
<feature type="domain" description="SecA family profile" evidence="8">
    <location>
        <begin position="1"/>
        <end position="343"/>
    </location>
</feature>
<evidence type="ECO:0000256" key="3">
    <source>
        <dbReference type="ARBA" id="ARBA00022840"/>
    </source>
</evidence>
<sequence length="480" mass="54904">MSKDHEYVIEKHGIVPVDYSCTGVVENFMKLTDGLQQFLEMKHGSKLSDMSVITNYMSNVGLLQKYGHQIFGISGTLGQQQETATLQKIYEGITTCQIPSFKRRKLFEVEGVVVKGEDEWIDKICAVVTAQTNPTPYRKERAVLVICEIINRAKVLHKALRGKVPNRRLYINNNMDNTATLNQELEAGEVIIATNLAGRGTDLKICDSVNKAGDVKPLEETKDISLLSRMLSENSESYIKIAKGVRDALVAEELTNYLEREIPKIKKKAELFSYYLGILDELHKSQNNKPADSELSALNEFWGIWLLKDFTENDSVEELKRRLSAHLDKARKKVRVRESPSSNLHHYTVFGNELRKNGDLAASIEMYTKAIQEDRCWAAAAYYNRAFASLTHQDGRQDETCMDKALQDLQNALKSVDLYCEQIEFTRRYSTEQTAEYQHTDSVPRIHSHIEARYRVLRLFKGNIDEAIKKWSRPEAWVEI</sequence>
<dbReference type="SUPFAM" id="SSF52540">
    <property type="entry name" value="P-loop containing nucleoside triphosphate hydrolases"/>
    <property type="match status" value="1"/>
</dbReference>
<keyword evidence="7" id="KW-0472">Membrane</keyword>
<dbReference type="Proteomes" id="UP001187415">
    <property type="component" value="Unassembled WGS sequence"/>
</dbReference>
<dbReference type="GO" id="GO:0006886">
    <property type="term" value="P:intracellular protein transport"/>
    <property type="evidence" value="ECO:0007669"/>
    <property type="project" value="InterPro"/>
</dbReference>
<dbReference type="PROSITE" id="PS51196">
    <property type="entry name" value="SECA_MOTOR_DEAD"/>
    <property type="match status" value="1"/>
</dbReference>
<dbReference type="AlphaFoldDB" id="A0AA88P0Q0"/>
<dbReference type="Pfam" id="PF21090">
    <property type="entry name" value="P-loop_SecA"/>
    <property type="match status" value="1"/>
</dbReference>
<keyword evidence="5" id="KW-1278">Translocase</keyword>
<evidence type="ECO:0000313" key="9">
    <source>
        <dbReference type="EMBL" id="KAK2862928.1"/>
    </source>
</evidence>
<dbReference type="InterPro" id="IPR044722">
    <property type="entry name" value="SecA_SF2_C"/>
</dbReference>
<evidence type="ECO:0000256" key="1">
    <source>
        <dbReference type="ARBA" id="ARBA00022448"/>
    </source>
</evidence>
<evidence type="ECO:0000256" key="4">
    <source>
        <dbReference type="ARBA" id="ARBA00022927"/>
    </source>
</evidence>
<comment type="caution">
    <text evidence="9">The sequence shown here is derived from an EMBL/GenBank/DDBJ whole genome shotgun (WGS) entry which is preliminary data.</text>
</comment>
<evidence type="ECO:0000256" key="6">
    <source>
        <dbReference type="ARBA" id="ARBA00023010"/>
    </source>
</evidence>
<evidence type="ECO:0000259" key="8">
    <source>
        <dbReference type="PROSITE" id="PS51196"/>
    </source>
</evidence>
<dbReference type="PANTHER" id="PTHR30612:SF0">
    <property type="entry name" value="CHLOROPLAST PROTEIN-TRANSPORTING ATPASE"/>
    <property type="match status" value="1"/>
</dbReference>
<proteinExistence type="predicted"/>
<evidence type="ECO:0000256" key="2">
    <source>
        <dbReference type="ARBA" id="ARBA00022741"/>
    </source>
</evidence>
<keyword evidence="10" id="KW-1185">Reference proteome</keyword>
<dbReference type="Gene3D" id="1.25.40.10">
    <property type="entry name" value="Tetratricopeptide repeat domain"/>
    <property type="match status" value="1"/>
</dbReference>
<dbReference type="EMBL" id="JAUPFM010000001">
    <property type="protein sequence ID" value="KAK2862928.1"/>
    <property type="molecule type" value="Genomic_DNA"/>
</dbReference>
<organism evidence="9 10">
    <name type="scientific">Channa striata</name>
    <name type="common">Snakehead murrel</name>
    <name type="synonym">Ophicephalus striatus</name>
    <dbReference type="NCBI Taxonomy" id="64152"/>
    <lineage>
        <taxon>Eukaryota</taxon>
        <taxon>Metazoa</taxon>
        <taxon>Chordata</taxon>
        <taxon>Craniata</taxon>
        <taxon>Vertebrata</taxon>
        <taxon>Euteleostomi</taxon>
        <taxon>Actinopterygii</taxon>
        <taxon>Neopterygii</taxon>
        <taxon>Teleostei</taxon>
        <taxon>Neoteleostei</taxon>
        <taxon>Acanthomorphata</taxon>
        <taxon>Anabantaria</taxon>
        <taxon>Anabantiformes</taxon>
        <taxon>Channoidei</taxon>
        <taxon>Channidae</taxon>
        <taxon>Channa</taxon>
    </lineage>
</organism>
<keyword evidence="6" id="KW-0811">Translocation</keyword>
<dbReference type="InterPro" id="IPR000185">
    <property type="entry name" value="SecA"/>
</dbReference>